<evidence type="ECO:0000313" key="4">
    <source>
        <dbReference type="Proteomes" id="UP000315215"/>
    </source>
</evidence>
<dbReference type="InterPro" id="IPR000866">
    <property type="entry name" value="AhpC/TSA"/>
</dbReference>
<dbReference type="PROSITE" id="PS51352">
    <property type="entry name" value="THIOREDOXIN_2"/>
    <property type="match status" value="1"/>
</dbReference>
<keyword evidence="1" id="KW-1015">Disulfide bond</keyword>
<dbReference type="GO" id="GO:0016491">
    <property type="term" value="F:oxidoreductase activity"/>
    <property type="evidence" value="ECO:0007669"/>
    <property type="project" value="InterPro"/>
</dbReference>
<gene>
    <name evidence="3" type="ORF">FN924_12900</name>
</gene>
<accession>A0A516KHZ1</accession>
<protein>
    <submittedName>
        <fullName evidence="3">TlpA family protein disulfide reductase</fullName>
    </submittedName>
</protein>
<feature type="domain" description="Thioredoxin" evidence="2">
    <location>
        <begin position="1"/>
        <end position="135"/>
    </location>
</feature>
<dbReference type="InterPro" id="IPR036249">
    <property type="entry name" value="Thioredoxin-like_sf"/>
</dbReference>
<dbReference type="KEGG" id="aqt:FN924_12900"/>
<reference evidence="3 4" key="1">
    <citation type="submission" date="2019-07" db="EMBL/GenBank/DDBJ databases">
        <authorList>
            <person name="Li J."/>
        </authorList>
    </citation>
    <scope>NUCLEOTIDE SEQUENCE [LARGE SCALE GENOMIC DNA]</scope>
    <source>
        <strain evidence="3 4">TKL69</strain>
    </source>
</reference>
<dbReference type="InterPro" id="IPR050553">
    <property type="entry name" value="Thioredoxin_ResA/DsbE_sf"/>
</dbReference>
<dbReference type="GO" id="GO:0016209">
    <property type="term" value="F:antioxidant activity"/>
    <property type="evidence" value="ECO:0007669"/>
    <property type="project" value="InterPro"/>
</dbReference>
<keyword evidence="4" id="KW-1185">Reference proteome</keyword>
<proteinExistence type="predicted"/>
<sequence>MKAPQFTLPFMDGTGYFDLSKERGKLIVITFWVSWCPDCAQDLPKKEALFQSMDQDKVNMITINVPGRERSVRDGEKFAQKFLTQPTLRDNNRDVYDLYQCKGVPTTVLIDQKGDWVESFDDKASFFSIVEAVGKWMENSG</sequence>
<dbReference type="Gene3D" id="3.40.30.10">
    <property type="entry name" value="Glutaredoxin"/>
    <property type="match status" value="1"/>
</dbReference>
<dbReference type="OrthoDB" id="25753at2"/>
<dbReference type="Pfam" id="PF00578">
    <property type="entry name" value="AhpC-TSA"/>
    <property type="match status" value="1"/>
</dbReference>
<evidence type="ECO:0000313" key="3">
    <source>
        <dbReference type="EMBL" id="QDP41009.1"/>
    </source>
</evidence>
<dbReference type="RefSeq" id="WP_143895123.1">
    <property type="nucleotide sequence ID" value="NZ_CP041666.1"/>
</dbReference>
<dbReference type="CDD" id="cd02966">
    <property type="entry name" value="TlpA_like_family"/>
    <property type="match status" value="1"/>
</dbReference>
<evidence type="ECO:0000256" key="1">
    <source>
        <dbReference type="ARBA" id="ARBA00023157"/>
    </source>
</evidence>
<dbReference type="SUPFAM" id="SSF52833">
    <property type="entry name" value="Thioredoxin-like"/>
    <property type="match status" value="1"/>
</dbReference>
<dbReference type="InterPro" id="IPR013766">
    <property type="entry name" value="Thioredoxin_domain"/>
</dbReference>
<dbReference type="PANTHER" id="PTHR42852">
    <property type="entry name" value="THIOL:DISULFIDE INTERCHANGE PROTEIN DSBE"/>
    <property type="match status" value="1"/>
</dbReference>
<dbReference type="PANTHER" id="PTHR42852:SF17">
    <property type="entry name" value="THIOREDOXIN-LIKE PROTEIN HI_1115"/>
    <property type="match status" value="1"/>
</dbReference>
<dbReference type="EMBL" id="CP041666">
    <property type="protein sequence ID" value="QDP41009.1"/>
    <property type="molecule type" value="Genomic_DNA"/>
</dbReference>
<dbReference type="Proteomes" id="UP000315215">
    <property type="component" value="Chromosome"/>
</dbReference>
<evidence type="ECO:0000259" key="2">
    <source>
        <dbReference type="PROSITE" id="PS51352"/>
    </source>
</evidence>
<dbReference type="AlphaFoldDB" id="A0A516KHZ1"/>
<name>A0A516KHZ1_9BACI</name>
<organism evidence="3 4">
    <name type="scientific">Radiobacillus deserti</name>
    <dbReference type="NCBI Taxonomy" id="2594883"/>
    <lineage>
        <taxon>Bacteria</taxon>
        <taxon>Bacillati</taxon>
        <taxon>Bacillota</taxon>
        <taxon>Bacilli</taxon>
        <taxon>Bacillales</taxon>
        <taxon>Bacillaceae</taxon>
        <taxon>Radiobacillus</taxon>
    </lineage>
</organism>